<dbReference type="PANTHER" id="PTHR30486">
    <property type="entry name" value="TWITCHING MOTILITY PROTEIN PILT"/>
    <property type="match status" value="1"/>
</dbReference>
<dbReference type="Proteomes" id="UP000468766">
    <property type="component" value="Unassembled WGS sequence"/>
</dbReference>
<dbReference type="CDD" id="cd01131">
    <property type="entry name" value="PilT"/>
    <property type="match status" value="1"/>
</dbReference>
<dbReference type="InterPro" id="IPR027417">
    <property type="entry name" value="P-loop_NTPase"/>
</dbReference>
<reference evidence="3 4" key="1">
    <citation type="submission" date="2019-10" db="EMBL/GenBank/DDBJ databases">
        <title>Whole-genome sequence of the extremophile Heliorestis acidaminivorans DSM 24790.</title>
        <authorList>
            <person name="Kyndt J.A."/>
            <person name="Meyer T.E."/>
        </authorList>
    </citation>
    <scope>NUCLEOTIDE SEQUENCE [LARGE SCALE GENOMIC DNA]</scope>
    <source>
        <strain evidence="3 4">DSM 24790</strain>
    </source>
</reference>
<evidence type="ECO:0000259" key="2">
    <source>
        <dbReference type="PROSITE" id="PS00662"/>
    </source>
</evidence>
<dbReference type="Gene3D" id="3.30.450.90">
    <property type="match status" value="1"/>
</dbReference>
<keyword evidence="4" id="KW-1185">Reference proteome</keyword>
<dbReference type="RefSeq" id="WP_151621683.1">
    <property type="nucleotide sequence ID" value="NZ_WBXO01000013.1"/>
</dbReference>
<dbReference type="AlphaFoldDB" id="A0A6I0EZJ3"/>
<accession>A0A6I0EZJ3</accession>
<proteinExistence type="inferred from homology"/>
<sequence length="361" mass="40055">MSDLNFSVKDILTTMVKRNGSDLHLTVGKPPVIRVFGDLITLDEFPLLKPKIIDELIYSILTPEQKQKLNEDLELDFSHSVPGVSRFRGNIMWQRGTIAANFRSVAIDIPSIEKLGLPPVVRTLAELPRGLVLVTGPTGSGKSTTLASIIDLINTNSRQNIVTIENPIEFLHNHKQSIIKQREVETDTKSFANALRHVLRHDPDVILVGEMRDLESTQIGITAAETGHLVFSTLHTQTATLAVNRIIDIFPSHMRNQIAQQVAGSLQGVIAQQLVPRADGKGRVAALEILICTPAIRNLIREGKEHQLYSAIQTNRNLGMVTMDQSLAELFAKGIIDRDTALEFCVDKVELERALRKSSMF</sequence>
<dbReference type="InterPro" id="IPR006321">
    <property type="entry name" value="PilT/PilU"/>
</dbReference>
<dbReference type="EMBL" id="WBXO01000013">
    <property type="protein sequence ID" value="KAB2951309.1"/>
    <property type="molecule type" value="Genomic_DNA"/>
</dbReference>
<dbReference type="Gene3D" id="3.40.50.300">
    <property type="entry name" value="P-loop containing nucleotide triphosphate hydrolases"/>
    <property type="match status" value="1"/>
</dbReference>
<dbReference type="NCBIfam" id="TIGR01420">
    <property type="entry name" value="pilT_fam"/>
    <property type="match status" value="1"/>
</dbReference>
<dbReference type="Pfam" id="PF00437">
    <property type="entry name" value="T2SSE"/>
    <property type="match status" value="1"/>
</dbReference>
<comment type="caution">
    <text evidence="3">The sequence shown here is derived from an EMBL/GenBank/DDBJ whole genome shotgun (WGS) entry which is preliminary data.</text>
</comment>
<name>A0A6I0EZJ3_9FIRM</name>
<dbReference type="SUPFAM" id="SSF52540">
    <property type="entry name" value="P-loop containing nucleoside triphosphate hydrolases"/>
    <property type="match status" value="1"/>
</dbReference>
<gene>
    <name evidence="3" type="ORF">F9B85_13150</name>
</gene>
<dbReference type="OrthoDB" id="9808272at2"/>
<feature type="domain" description="Bacterial type II secretion system protein E" evidence="2">
    <location>
        <begin position="199"/>
        <end position="213"/>
    </location>
</feature>
<protein>
    <submittedName>
        <fullName evidence="3">Type IV pilus twitching motility protein PilT</fullName>
    </submittedName>
</protein>
<evidence type="ECO:0000313" key="3">
    <source>
        <dbReference type="EMBL" id="KAB2951309.1"/>
    </source>
</evidence>
<dbReference type="InterPro" id="IPR050921">
    <property type="entry name" value="T4SS_GSP_E_ATPase"/>
</dbReference>
<dbReference type="GO" id="GO:0016887">
    <property type="term" value="F:ATP hydrolysis activity"/>
    <property type="evidence" value="ECO:0007669"/>
    <property type="project" value="InterPro"/>
</dbReference>
<dbReference type="InterPro" id="IPR003593">
    <property type="entry name" value="AAA+_ATPase"/>
</dbReference>
<dbReference type="InterPro" id="IPR001482">
    <property type="entry name" value="T2SS/T4SS_dom"/>
</dbReference>
<organism evidence="3 4">
    <name type="scientific">Heliorestis acidaminivorans</name>
    <dbReference type="NCBI Taxonomy" id="553427"/>
    <lineage>
        <taxon>Bacteria</taxon>
        <taxon>Bacillati</taxon>
        <taxon>Bacillota</taxon>
        <taxon>Clostridia</taxon>
        <taxon>Eubacteriales</taxon>
        <taxon>Heliobacteriaceae</taxon>
        <taxon>Heliorestis</taxon>
    </lineage>
</organism>
<dbReference type="SMART" id="SM00382">
    <property type="entry name" value="AAA"/>
    <property type="match status" value="1"/>
</dbReference>
<dbReference type="GO" id="GO:0005524">
    <property type="term" value="F:ATP binding"/>
    <property type="evidence" value="ECO:0007669"/>
    <property type="project" value="InterPro"/>
</dbReference>
<evidence type="ECO:0000313" key="4">
    <source>
        <dbReference type="Proteomes" id="UP000468766"/>
    </source>
</evidence>
<evidence type="ECO:0000256" key="1">
    <source>
        <dbReference type="ARBA" id="ARBA00006611"/>
    </source>
</evidence>
<dbReference type="PROSITE" id="PS00662">
    <property type="entry name" value="T2SP_E"/>
    <property type="match status" value="1"/>
</dbReference>
<comment type="similarity">
    <text evidence="1">Belongs to the GSP E family.</text>
</comment>